<dbReference type="Pfam" id="PF12430">
    <property type="entry name" value="ABA_GPCR"/>
    <property type="match status" value="1"/>
</dbReference>
<evidence type="ECO:0000313" key="8">
    <source>
        <dbReference type="EMBL" id="PVU93172.1"/>
    </source>
</evidence>
<feature type="transmembrane region" description="Helical" evidence="5">
    <location>
        <begin position="84"/>
        <end position="107"/>
    </location>
</feature>
<evidence type="ECO:0000256" key="5">
    <source>
        <dbReference type="SAM" id="Phobius"/>
    </source>
</evidence>
<feature type="transmembrane region" description="Helical" evidence="5">
    <location>
        <begin position="154"/>
        <end position="178"/>
    </location>
</feature>
<dbReference type="GO" id="GO:0016020">
    <property type="term" value="C:membrane"/>
    <property type="evidence" value="ECO:0007669"/>
    <property type="project" value="UniProtKB-SubCell"/>
</dbReference>
<dbReference type="Proteomes" id="UP000245383">
    <property type="component" value="Unassembled WGS sequence"/>
</dbReference>
<feature type="transmembrane region" description="Helical" evidence="5">
    <location>
        <begin position="336"/>
        <end position="358"/>
    </location>
</feature>
<evidence type="ECO:0000259" key="7">
    <source>
        <dbReference type="Pfam" id="PF12537"/>
    </source>
</evidence>
<keyword evidence="4 5" id="KW-0472">Membrane</keyword>
<evidence type="ECO:0000256" key="2">
    <source>
        <dbReference type="ARBA" id="ARBA00022692"/>
    </source>
</evidence>
<dbReference type="PANTHER" id="PTHR15948:SF0">
    <property type="entry name" value="GOLGI PH REGULATOR A-RELATED"/>
    <property type="match status" value="1"/>
</dbReference>
<dbReference type="InterPro" id="IPR022535">
    <property type="entry name" value="Golgi_pH-regulator_cons_dom"/>
</dbReference>
<dbReference type="STRING" id="133385.A0A2T9YLG3"/>
<evidence type="ECO:0008006" key="10">
    <source>
        <dbReference type="Google" id="ProtNLM"/>
    </source>
</evidence>
<dbReference type="AlphaFoldDB" id="A0A2T9YLG3"/>
<reference evidence="8 9" key="1">
    <citation type="journal article" date="2018" name="MBio">
        <title>Comparative Genomics Reveals the Core Gene Toolbox for the Fungus-Insect Symbiosis.</title>
        <authorList>
            <person name="Wang Y."/>
            <person name="Stata M."/>
            <person name="Wang W."/>
            <person name="Stajich J.E."/>
            <person name="White M.M."/>
            <person name="Moncalvo J.M."/>
        </authorList>
    </citation>
    <scope>NUCLEOTIDE SEQUENCE [LARGE SCALE GENOMIC DNA]</scope>
    <source>
        <strain evidence="8 9">SWE-8-4</strain>
    </source>
</reference>
<dbReference type="PANTHER" id="PTHR15948">
    <property type="entry name" value="G-PROTEIN COUPLED RECEPTOR 89-RELATED"/>
    <property type="match status" value="1"/>
</dbReference>
<evidence type="ECO:0000256" key="4">
    <source>
        <dbReference type="ARBA" id="ARBA00023136"/>
    </source>
</evidence>
<evidence type="ECO:0000259" key="6">
    <source>
        <dbReference type="Pfam" id="PF12430"/>
    </source>
</evidence>
<dbReference type="OrthoDB" id="264392at2759"/>
<protein>
    <recommendedName>
        <fullName evidence="10">Abscisic acid G-protein coupled receptor-like domain-containing protein</fullName>
    </recommendedName>
</protein>
<feature type="transmembrane region" description="Helical" evidence="5">
    <location>
        <begin position="113"/>
        <end position="134"/>
    </location>
</feature>
<feature type="transmembrane region" description="Helical" evidence="5">
    <location>
        <begin position="392"/>
        <end position="410"/>
    </location>
</feature>
<dbReference type="Pfam" id="PF12537">
    <property type="entry name" value="GPHR_N"/>
    <property type="match status" value="1"/>
</dbReference>
<evidence type="ECO:0000313" key="9">
    <source>
        <dbReference type="Proteomes" id="UP000245383"/>
    </source>
</evidence>
<keyword evidence="2 5" id="KW-0812">Transmembrane</keyword>
<proteinExistence type="predicted"/>
<feature type="transmembrane region" description="Helical" evidence="5">
    <location>
        <begin position="422"/>
        <end position="447"/>
    </location>
</feature>
<evidence type="ECO:0000256" key="3">
    <source>
        <dbReference type="ARBA" id="ARBA00022989"/>
    </source>
</evidence>
<comment type="subcellular location">
    <subcellularLocation>
        <location evidence="1">Membrane</location>
        <topology evidence="1">Multi-pass membrane protein</topology>
    </subcellularLocation>
</comment>
<accession>A0A2T9YLG3</accession>
<keyword evidence="3 5" id="KW-1133">Transmembrane helix</keyword>
<gene>
    <name evidence="8" type="ORF">BB561_003418</name>
</gene>
<feature type="domain" description="Abscisic acid G-protein coupled receptor-like" evidence="6">
    <location>
        <begin position="327"/>
        <end position="492"/>
    </location>
</feature>
<dbReference type="InterPro" id="IPR015672">
    <property type="entry name" value="GPHR/GTG"/>
</dbReference>
<feature type="domain" description="Golgi pH regulator conserved" evidence="7">
    <location>
        <begin position="191"/>
        <end position="255"/>
    </location>
</feature>
<name>A0A2T9YLG3_9FUNG</name>
<organism evidence="8 9">
    <name type="scientific">Smittium simulii</name>
    <dbReference type="NCBI Taxonomy" id="133385"/>
    <lineage>
        <taxon>Eukaryota</taxon>
        <taxon>Fungi</taxon>
        <taxon>Fungi incertae sedis</taxon>
        <taxon>Zoopagomycota</taxon>
        <taxon>Kickxellomycotina</taxon>
        <taxon>Harpellomycetes</taxon>
        <taxon>Harpellales</taxon>
        <taxon>Legeriomycetaceae</taxon>
        <taxon>Smittium</taxon>
    </lineage>
</organism>
<feature type="transmembrane region" description="Helical" evidence="5">
    <location>
        <begin position="474"/>
        <end position="493"/>
    </location>
</feature>
<feature type="transmembrane region" description="Helical" evidence="5">
    <location>
        <begin position="198"/>
        <end position="225"/>
    </location>
</feature>
<keyword evidence="9" id="KW-1185">Reference proteome</keyword>
<sequence>MIIDLLIYLGSIIGFYLFASEYLTSKFIETIDVVEVINEEKGSTLTLSQLNLDSYQDWNSRDYLPKSNNQHNDLRIEGKSAHRIFSFTFALSCTLFQLMVFEIQQIIKKEIRWALLKITLWVLLLLVLAIIPYLQSLLLVKALNKKKRTTKSQLVTSFFLWAIFFYGFWKIGLLFPIQKKTFSGISNFLQIEPFMSRIGVIGVTLMSLLAGFGSVNGPFTILVVYSRQVKDKHINIIKHQLESTLQTLEIKRDEITKIQQRHKIQPMKRQKGVFNRLITKISSSIKLNDQGLSHLEGEVRDLEIFAEQMINDLKLLQAQKTQWESSLTVQGKFRNFTGYFFSVYGVYKIIMAMLNILFHQVGKTDPVTNFMMIAAKHFNIENVDSNYLAQQLSFFFIGLMAIFSIRGIFIQLTKAFKIFSNYISTLNVILFCSQIMGMYSLSIFIMMRKSLPVQYRHLITMSLGAIEFNFYQRWFDVIFIFAVLFSLIFLYCINQIQQDKYDMLDYVFEHSQNQSTYSNSDDHDSLNIFV</sequence>
<dbReference type="EMBL" id="MBFR01000136">
    <property type="protein sequence ID" value="PVU93172.1"/>
    <property type="molecule type" value="Genomic_DNA"/>
</dbReference>
<dbReference type="InterPro" id="IPR025969">
    <property type="entry name" value="ABA_GPCR_dom"/>
</dbReference>
<feature type="transmembrane region" description="Helical" evidence="5">
    <location>
        <begin position="6"/>
        <end position="23"/>
    </location>
</feature>
<comment type="caution">
    <text evidence="8">The sequence shown here is derived from an EMBL/GenBank/DDBJ whole genome shotgun (WGS) entry which is preliminary data.</text>
</comment>
<evidence type="ECO:0000256" key="1">
    <source>
        <dbReference type="ARBA" id="ARBA00004141"/>
    </source>
</evidence>